<proteinExistence type="predicted"/>
<dbReference type="PANTHER" id="PTHR36983:SF2">
    <property type="entry name" value="DNAJ HOMOLOG SUBFAMILY C MEMBER 13"/>
    <property type="match status" value="1"/>
</dbReference>
<dbReference type="AlphaFoldDB" id="A0ABD3FLM3"/>
<dbReference type="Proteomes" id="UP001632037">
    <property type="component" value="Unassembled WGS sequence"/>
</dbReference>
<feature type="region of interest" description="Disordered" evidence="1">
    <location>
        <begin position="895"/>
        <end position="916"/>
    </location>
</feature>
<dbReference type="InterPro" id="IPR044978">
    <property type="entry name" value="GRV2/DNAJC13"/>
</dbReference>
<dbReference type="EMBL" id="JBIMZQ010000016">
    <property type="protein sequence ID" value="KAL3666710.1"/>
    <property type="molecule type" value="Genomic_DNA"/>
</dbReference>
<name>A0ABD3FLM3_9STRA</name>
<gene>
    <name evidence="3" type="ORF">V7S43_008334</name>
</gene>
<evidence type="ECO:0000313" key="4">
    <source>
        <dbReference type="Proteomes" id="UP001632037"/>
    </source>
</evidence>
<dbReference type="Gene3D" id="3.10.120.10">
    <property type="entry name" value="Cytochrome b5-like heme/steroid binding domain"/>
    <property type="match status" value="1"/>
</dbReference>
<dbReference type="PROSITE" id="PS50255">
    <property type="entry name" value="CYTOCHROME_B5_2"/>
    <property type="match status" value="1"/>
</dbReference>
<dbReference type="SUPFAM" id="SSF55856">
    <property type="entry name" value="Cytochrome b5-like heme/steroid binding domain"/>
    <property type="match status" value="1"/>
</dbReference>
<sequence>MAASPVSDSVLPSGSSNGGGDTVIAQYLATKVSWWASYPRILVFTASTLSTYNPETFQCTNQCEIADIEAVELSPTQNQFVLRLEKSRFRSAKLKFTCAVRGHLLSLLARLRRQAQGKALLYRLVSTRRLHFRCIEQFAKASHKLLYLQVTVASVVFLDESGRRVQVLPFLHLRMAAFSTEHSEGMVLSTAFHDRFFLCPERHECLNEIVAAASDVGVELYKKSTYITALQLRLHNTQVLDRPSVIRFDVKKARSTEGNGDVVPGSDAGDGVKKAFKKIQLILQGDAIVEMHRSMRTVIARPYSALLAIVRPDWDPRTLVLEFKQEDTLVLDVDGRDQLVTLLLLVCHEAGQHNVVLLSSGLNYCRFYHPHAADRAENDDNIAGASMETFLLRRITQTSIHPEDSTGKSRGSSVWSPRKQRNGSASTLRASQGNNDTSRSAASESSGRGGWFQRRINKDKRIAEPLYENRNSIDWGMSMNDSVSITIAMEELNGNLPLDELAHSGPEQVEVVNRAMELVFEHLVTLVASLRRYGDTTSSELITTLQALVRLYHHPDACFTNEMAPRVFDAVHELILQQDVLICYWCLRLLQCFLGVRTSNTAPDLNAAGGQRAKMIQHLVHHGTLQHAIVDLIPASFAASNVSTSSAIGTAFWTVDPEAVRSPPVSISSTQSSILCTKEAQVQNEINVVFYETLLTLHHLLVYLRTFAKIQRAARDRENYIAATNRQIHQKHEFGNVLAEKQTDGLADKLLEKYRFLMDSIVDVRLVRMAETSVALVKFVLEHFATKTTASQLQLAPEDNQLSHSSGNFNDSRKKRLGALGSFLDDYQAVTESRAETRSLLFGTDRTIEMPVNAWSNGTSEYTNAAMERLLNPGTTNRLGTFASNGSMRLEYLNPSEPPSSIRDNDISTDPLKPESLEKSCGEHIERKNWKVLSHQPSKYDSLDPGNNNQAYQPSLPSSVKRLIGQTSPVRSTQYDVGAILFKSDGEDDTIGPLLHSDHVSTAARSPRAVRKAFRASAGARRTANECDACIGCNDVCTNERCFFCAEKEYHLKVTFAGSSVTTGPTERQTAWQHGAPSSVESSFNAEREYSSCEMKRHQSQRSCWIRVDDSVLDVTDLLGVHPGGANVLLEAAQHDGDCMPILKTHPPAAQEMLMQYRLGRYYECNKS</sequence>
<dbReference type="SMART" id="SM01117">
    <property type="entry name" value="Cyt-b5"/>
    <property type="match status" value="1"/>
</dbReference>
<organism evidence="3 4">
    <name type="scientific">Phytophthora oleae</name>
    <dbReference type="NCBI Taxonomy" id="2107226"/>
    <lineage>
        <taxon>Eukaryota</taxon>
        <taxon>Sar</taxon>
        <taxon>Stramenopiles</taxon>
        <taxon>Oomycota</taxon>
        <taxon>Peronosporomycetes</taxon>
        <taxon>Peronosporales</taxon>
        <taxon>Peronosporaceae</taxon>
        <taxon>Phytophthora</taxon>
    </lineage>
</organism>
<feature type="region of interest" description="Disordered" evidence="1">
    <location>
        <begin position="401"/>
        <end position="450"/>
    </location>
</feature>
<accession>A0ABD3FLM3</accession>
<dbReference type="PANTHER" id="PTHR36983">
    <property type="entry name" value="DNAJ HOMOLOG SUBFAMILY C MEMBER 13"/>
    <property type="match status" value="1"/>
</dbReference>
<evidence type="ECO:0000259" key="2">
    <source>
        <dbReference type="PROSITE" id="PS50255"/>
    </source>
</evidence>
<feature type="compositionally biased region" description="Polar residues" evidence="1">
    <location>
        <begin position="422"/>
        <end position="437"/>
    </location>
</feature>
<protein>
    <recommendedName>
        <fullName evidence="2">Cytochrome b5 heme-binding domain-containing protein</fullName>
    </recommendedName>
</protein>
<dbReference type="InterPro" id="IPR045802">
    <property type="entry name" value="GRV2/DNAJC13_N"/>
</dbReference>
<reference evidence="3 4" key="1">
    <citation type="submission" date="2024-09" db="EMBL/GenBank/DDBJ databases">
        <title>Genome sequencing and assembly of Phytophthora oleae, isolate VK10A, causative agent of rot of olive drupes.</title>
        <authorList>
            <person name="Conti Taguali S."/>
            <person name="Riolo M."/>
            <person name="La Spada F."/>
            <person name="Cacciola S.O."/>
            <person name="Dionisio G."/>
        </authorList>
    </citation>
    <scope>NUCLEOTIDE SEQUENCE [LARGE SCALE GENOMIC DNA]</scope>
    <source>
        <strain evidence="3 4">VK10A</strain>
    </source>
</reference>
<dbReference type="Pfam" id="PF00173">
    <property type="entry name" value="Cyt-b5"/>
    <property type="match status" value="1"/>
</dbReference>
<keyword evidence="4" id="KW-1185">Reference proteome</keyword>
<feature type="domain" description="Cytochrome b5 heme-binding" evidence="2">
    <location>
        <begin position="1087"/>
        <end position="1163"/>
    </location>
</feature>
<dbReference type="Pfam" id="PF19432">
    <property type="entry name" value="RME-8_N"/>
    <property type="match status" value="1"/>
</dbReference>
<dbReference type="InterPro" id="IPR036400">
    <property type="entry name" value="Cyt_B5-like_heme/steroid_sf"/>
</dbReference>
<evidence type="ECO:0000256" key="1">
    <source>
        <dbReference type="SAM" id="MobiDB-lite"/>
    </source>
</evidence>
<comment type="caution">
    <text evidence="3">The sequence shown here is derived from an EMBL/GenBank/DDBJ whole genome shotgun (WGS) entry which is preliminary data.</text>
</comment>
<evidence type="ECO:0000313" key="3">
    <source>
        <dbReference type="EMBL" id="KAL3666710.1"/>
    </source>
</evidence>
<dbReference type="InterPro" id="IPR001199">
    <property type="entry name" value="Cyt_B5-like_heme/steroid-bd"/>
</dbReference>